<feature type="domain" description="HTH tetR-type" evidence="5">
    <location>
        <begin position="9"/>
        <end position="69"/>
    </location>
</feature>
<dbReference type="InterPro" id="IPR009057">
    <property type="entry name" value="Homeodomain-like_sf"/>
</dbReference>
<keyword evidence="2 4" id="KW-0238">DNA-binding</keyword>
<dbReference type="SUPFAM" id="SSF46689">
    <property type="entry name" value="Homeodomain-like"/>
    <property type="match status" value="1"/>
</dbReference>
<protein>
    <submittedName>
        <fullName evidence="6">AcrR family transcriptional regulator</fullName>
    </submittedName>
</protein>
<dbReference type="PANTHER" id="PTHR30055">
    <property type="entry name" value="HTH-TYPE TRANSCRIPTIONAL REGULATOR RUTR"/>
    <property type="match status" value="1"/>
</dbReference>
<evidence type="ECO:0000313" key="7">
    <source>
        <dbReference type="Proteomes" id="UP000622552"/>
    </source>
</evidence>
<dbReference type="PANTHER" id="PTHR30055:SF238">
    <property type="entry name" value="MYCOFACTOCIN BIOSYNTHESIS TRANSCRIPTIONAL REGULATOR MFTR-RELATED"/>
    <property type="match status" value="1"/>
</dbReference>
<dbReference type="Gene3D" id="1.10.357.10">
    <property type="entry name" value="Tetracycline Repressor, domain 2"/>
    <property type="match status" value="1"/>
</dbReference>
<evidence type="ECO:0000259" key="5">
    <source>
        <dbReference type="PROSITE" id="PS50977"/>
    </source>
</evidence>
<dbReference type="EMBL" id="JADOUF010000001">
    <property type="protein sequence ID" value="MBG6138754.1"/>
    <property type="molecule type" value="Genomic_DNA"/>
</dbReference>
<dbReference type="InterPro" id="IPR001647">
    <property type="entry name" value="HTH_TetR"/>
</dbReference>
<dbReference type="PROSITE" id="PS50977">
    <property type="entry name" value="HTH_TETR_2"/>
    <property type="match status" value="1"/>
</dbReference>
<proteinExistence type="predicted"/>
<name>A0A8J7KL08_9ACTN</name>
<dbReference type="GO" id="GO:0003700">
    <property type="term" value="F:DNA-binding transcription factor activity"/>
    <property type="evidence" value="ECO:0007669"/>
    <property type="project" value="TreeGrafter"/>
</dbReference>
<evidence type="ECO:0000256" key="2">
    <source>
        <dbReference type="ARBA" id="ARBA00023125"/>
    </source>
</evidence>
<evidence type="ECO:0000256" key="1">
    <source>
        <dbReference type="ARBA" id="ARBA00023015"/>
    </source>
</evidence>
<dbReference type="GO" id="GO:0000976">
    <property type="term" value="F:transcription cis-regulatory region binding"/>
    <property type="evidence" value="ECO:0007669"/>
    <property type="project" value="TreeGrafter"/>
</dbReference>
<gene>
    <name evidence="6" type="ORF">IW245_004948</name>
</gene>
<dbReference type="InterPro" id="IPR050109">
    <property type="entry name" value="HTH-type_TetR-like_transc_reg"/>
</dbReference>
<keyword evidence="1" id="KW-0805">Transcription regulation</keyword>
<evidence type="ECO:0000256" key="4">
    <source>
        <dbReference type="PROSITE-ProRule" id="PRU00335"/>
    </source>
</evidence>
<dbReference type="Pfam" id="PF00440">
    <property type="entry name" value="TetR_N"/>
    <property type="match status" value="1"/>
</dbReference>
<reference evidence="6" key="1">
    <citation type="submission" date="2020-11" db="EMBL/GenBank/DDBJ databases">
        <title>Sequencing the genomes of 1000 actinobacteria strains.</title>
        <authorList>
            <person name="Klenk H.-P."/>
        </authorList>
    </citation>
    <scope>NUCLEOTIDE SEQUENCE</scope>
    <source>
        <strain evidence="6">DSM 45356</strain>
    </source>
</reference>
<accession>A0A8J7KL08</accession>
<keyword evidence="7" id="KW-1185">Reference proteome</keyword>
<keyword evidence="3" id="KW-0804">Transcription</keyword>
<evidence type="ECO:0000313" key="6">
    <source>
        <dbReference type="EMBL" id="MBG6138754.1"/>
    </source>
</evidence>
<dbReference type="Proteomes" id="UP000622552">
    <property type="component" value="Unassembled WGS sequence"/>
</dbReference>
<comment type="caution">
    <text evidence="6">The sequence shown here is derived from an EMBL/GenBank/DDBJ whole genome shotgun (WGS) entry which is preliminary data.</text>
</comment>
<feature type="DNA-binding region" description="H-T-H motif" evidence="4">
    <location>
        <begin position="32"/>
        <end position="51"/>
    </location>
</feature>
<evidence type="ECO:0000256" key="3">
    <source>
        <dbReference type="ARBA" id="ARBA00023163"/>
    </source>
</evidence>
<organism evidence="6 7">
    <name type="scientific">Longispora fulva</name>
    <dbReference type="NCBI Taxonomy" id="619741"/>
    <lineage>
        <taxon>Bacteria</taxon>
        <taxon>Bacillati</taxon>
        <taxon>Actinomycetota</taxon>
        <taxon>Actinomycetes</taxon>
        <taxon>Micromonosporales</taxon>
        <taxon>Micromonosporaceae</taxon>
        <taxon>Longispora</taxon>
    </lineage>
</organism>
<sequence>MSPRGVAVPDVRQRLFDAAERVLAAAGPDGLTSRAVTTEAGCAKGLLYNHFADLDEFVAALVLDRFRRTAERVAVLPTLAGRETVAGNLADAAASMLDAHAPAVAGLAMTRAGVSARIRAAMAAGAPGLGTVEAAIVEYLDAEKGLGRVGAGVDVGSVALAIVGTAHHLLMTSWAGGQDPRDALRRLVGALVGGPAQE</sequence>
<dbReference type="RefSeq" id="WP_197005477.1">
    <property type="nucleotide sequence ID" value="NZ_BONS01000009.1"/>
</dbReference>
<dbReference type="AlphaFoldDB" id="A0A8J7KL08"/>